<evidence type="ECO:0000313" key="2">
    <source>
        <dbReference type="Proteomes" id="UP001194696"/>
    </source>
</evidence>
<proteinExistence type="predicted"/>
<reference evidence="1 2" key="1">
    <citation type="journal article" date="2020" name="Fungal Divers.">
        <title>Resolving the Mortierellaceae phylogeny through synthesis of multi-gene phylogenetics and phylogenomics.</title>
        <authorList>
            <person name="Vandepol N."/>
            <person name="Liber J."/>
            <person name="Desiro A."/>
            <person name="Na H."/>
            <person name="Kennedy M."/>
            <person name="Barry K."/>
            <person name="Grigoriev I.V."/>
            <person name="Miller A.N."/>
            <person name="O'Donnell K."/>
            <person name="Stajich J.E."/>
            <person name="Bonito G."/>
        </authorList>
    </citation>
    <scope>NUCLEOTIDE SEQUENCE [LARGE SCALE GENOMIC DNA]</scope>
    <source>
        <strain evidence="1 2">AD045</strain>
    </source>
</reference>
<dbReference type="EMBL" id="JAAAIM010000084">
    <property type="protein sequence ID" value="KAG0295444.1"/>
    <property type="molecule type" value="Genomic_DNA"/>
</dbReference>
<evidence type="ECO:0000313" key="1">
    <source>
        <dbReference type="EMBL" id="KAG0295444.1"/>
    </source>
</evidence>
<organism evidence="1 2">
    <name type="scientific">Linnemannia gamsii</name>
    <dbReference type="NCBI Taxonomy" id="64522"/>
    <lineage>
        <taxon>Eukaryota</taxon>
        <taxon>Fungi</taxon>
        <taxon>Fungi incertae sedis</taxon>
        <taxon>Mucoromycota</taxon>
        <taxon>Mortierellomycotina</taxon>
        <taxon>Mortierellomycetes</taxon>
        <taxon>Mortierellales</taxon>
        <taxon>Mortierellaceae</taxon>
        <taxon>Linnemannia</taxon>
    </lineage>
</organism>
<protein>
    <recommendedName>
        <fullName evidence="3">F-box domain-containing protein</fullName>
    </recommendedName>
</protein>
<accession>A0ABQ7KB28</accession>
<comment type="caution">
    <text evidence="1">The sequence shown here is derived from an EMBL/GenBank/DDBJ whole genome shotgun (WGS) entry which is preliminary data.</text>
</comment>
<evidence type="ECO:0008006" key="3">
    <source>
        <dbReference type="Google" id="ProtNLM"/>
    </source>
</evidence>
<keyword evidence="2" id="KW-1185">Reference proteome</keyword>
<sequence length="120" mass="13855">MPHHLSSSLPLISIPELSSEVLMYLWPSQLLKLHLVSKAFEGLCAPLVTIPIRATDLILEFDNLLHKLPNLDTLHIMDDYNFDFELFLAALDTWTKLKTVNVQVCYFRARGQQQHQDRVL</sequence>
<dbReference type="Proteomes" id="UP001194696">
    <property type="component" value="Unassembled WGS sequence"/>
</dbReference>
<gene>
    <name evidence="1" type="ORF">BGZ96_011720</name>
</gene>
<name>A0ABQ7KB28_9FUNG</name>